<evidence type="ECO:0000313" key="2">
    <source>
        <dbReference type="Proteomes" id="UP000609879"/>
    </source>
</evidence>
<comment type="caution">
    <text evidence="1">The sequence shown here is derived from an EMBL/GenBank/DDBJ whole genome shotgun (WGS) entry which is preliminary data.</text>
</comment>
<evidence type="ECO:0000313" key="1">
    <source>
        <dbReference type="EMBL" id="GID73482.1"/>
    </source>
</evidence>
<dbReference type="RefSeq" id="WP_203761400.1">
    <property type="nucleotide sequence ID" value="NZ_BAAABO010000029.1"/>
</dbReference>
<protein>
    <submittedName>
        <fullName evidence="1">Uncharacterized protein</fullName>
    </submittedName>
</protein>
<dbReference type="EMBL" id="BOMI01000033">
    <property type="protein sequence ID" value="GID73482.1"/>
    <property type="molecule type" value="Genomic_DNA"/>
</dbReference>
<dbReference type="Proteomes" id="UP000609879">
    <property type="component" value="Unassembled WGS sequence"/>
</dbReference>
<sequence>MSVTTNDHHCWIVTLADGSPTGFEDSEPHYASEDEARKFAKDITYPNDPPPIVKRLDHLCSSATTVCGYRYDEDDEGVQHWPDGAEAFQAWLVENAEYRLGAEGELLCPAVHDCNECDAIVLRQHEAGLIA</sequence>
<accession>A0ABQ3Y0H0</accession>
<gene>
    <name evidence="1" type="ORF">Ade02nite_21230</name>
</gene>
<keyword evidence="2" id="KW-1185">Reference proteome</keyword>
<reference evidence="1 2" key="1">
    <citation type="submission" date="2021-01" db="EMBL/GenBank/DDBJ databases">
        <title>Whole genome shotgun sequence of Actinoplanes deccanensis NBRC 13994.</title>
        <authorList>
            <person name="Komaki H."/>
            <person name="Tamura T."/>
        </authorList>
    </citation>
    <scope>NUCLEOTIDE SEQUENCE [LARGE SCALE GENOMIC DNA]</scope>
    <source>
        <strain evidence="1 2">NBRC 13994</strain>
    </source>
</reference>
<proteinExistence type="predicted"/>
<name>A0ABQ3Y0H0_9ACTN</name>
<organism evidence="1 2">
    <name type="scientific">Paractinoplanes deccanensis</name>
    <dbReference type="NCBI Taxonomy" id="113561"/>
    <lineage>
        <taxon>Bacteria</taxon>
        <taxon>Bacillati</taxon>
        <taxon>Actinomycetota</taxon>
        <taxon>Actinomycetes</taxon>
        <taxon>Micromonosporales</taxon>
        <taxon>Micromonosporaceae</taxon>
        <taxon>Paractinoplanes</taxon>
    </lineage>
</organism>